<dbReference type="Proteomes" id="UP000070133">
    <property type="component" value="Unassembled WGS sequence"/>
</dbReference>
<reference evidence="1 2" key="1">
    <citation type="submission" date="2015-07" db="EMBL/GenBank/DDBJ databases">
        <title>Comparative genomics of the Sigatoka disease complex on banana suggests a link between parallel evolutionary changes in Pseudocercospora fijiensis and Pseudocercospora eumusae and increased virulence on the banana host.</title>
        <authorList>
            <person name="Chang T.-C."/>
            <person name="Salvucci A."/>
            <person name="Crous P.W."/>
            <person name="Stergiopoulos I."/>
        </authorList>
    </citation>
    <scope>NUCLEOTIDE SEQUENCE [LARGE SCALE GENOMIC DNA]</scope>
    <source>
        <strain evidence="1 2">CBS 114824</strain>
    </source>
</reference>
<evidence type="ECO:0000313" key="2">
    <source>
        <dbReference type="Proteomes" id="UP000070133"/>
    </source>
</evidence>
<evidence type="ECO:0000313" key="1">
    <source>
        <dbReference type="EMBL" id="KXT01806.1"/>
    </source>
</evidence>
<sequence length="124" mass="14084">MASKFVEILDIDNTPYSRSNPSQRKRQAILAVFLGLQPVYPASQCDQNETKKTLSEEGLKEEIMCKSPAISNNTTAIMITNNIHAYEPLTSESGLRLTPFRRATQIHMFRGSIDRSRQTIRQLQ</sequence>
<protein>
    <submittedName>
        <fullName evidence="1">Uncharacterized protein</fullName>
    </submittedName>
</protein>
<comment type="caution">
    <text evidence="1">The sequence shown here is derived from an EMBL/GenBank/DDBJ whole genome shotgun (WGS) entry which is preliminary data.</text>
</comment>
<name>A0A139HHB8_9PEZI</name>
<dbReference type="AlphaFoldDB" id="A0A139HHB8"/>
<proteinExistence type="predicted"/>
<accession>A0A139HHB8</accession>
<gene>
    <name evidence="1" type="ORF">AC578_2028</name>
</gene>
<organism evidence="1 2">
    <name type="scientific">Pseudocercospora eumusae</name>
    <dbReference type="NCBI Taxonomy" id="321146"/>
    <lineage>
        <taxon>Eukaryota</taxon>
        <taxon>Fungi</taxon>
        <taxon>Dikarya</taxon>
        <taxon>Ascomycota</taxon>
        <taxon>Pezizomycotina</taxon>
        <taxon>Dothideomycetes</taxon>
        <taxon>Dothideomycetidae</taxon>
        <taxon>Mycosphaerellales</taxon>
        <taxon>Mycosphaerellaceae</taxon>
        <taxon>Pseudocercospora</taxon>
    </lineage>
</organism>
<keyword evidence="2" id="KW-1185">Reference proteome</keyword>
<dbReference type="EMBL" id="LFZN01000050">
    <property type="protein sequence ID" value="KXT01806.1"/>
    <property type="molecule type" value="Genomic_DNA"/>
</dbReference>